<keyword evidence="7" id="KW-1185">Reference proteome</keyword>
<organism evidence="6 7">
    <name type="scientific">Vagococcus elongatus</name>
    <dbReference type="NCBI Taxonomy" id="180344"/>
    <lineage>
        <taxon>Bacteria</taxon>
        <taxon>Bacillati</taxon>
        <taxon>Bacillota</taxon>
        <taxon>Bacilli</taxon>
        <taxon>Lactobacillales</taxon>
        <taxon>Enterococcaceae</taxon>
        <taxon>Vagococcus</taxon>
    </lineage>
</organism>
<dbReference type="InterPro" id="IPR038718">
    <property type="entry name" value="SNF2-like_sf"/>
</dbReference>
<evidence type="ECO:0008006" key="8">
    <source>
        <dbReference type="Google" id="ProtNLM"/>
    </source>
</evidence>
<evidence type="ECO:0000256" key="1">
    <source>
        <dbReference type="ARBA" id="ARBA00022801"/>
    </source>
</evidence>
<dbReference type="CDD" id="cd18012">
    <property type="entry name" value="DEXQc_arch_SWI2_SNF2"/>
    <property type="match status" value="1"/>
</dbReference>
<evidence type="ECO:0000313" key="7">
    <source>
        <dbReference type="Proteomes" id="UP000287605"/>
    </source>
</evidence>
<dbReference type="SMART" id="SM00490">
    <property type="entry name" value="HELICc"/>
    <property type="match status" value="1"/>
</dbReference>
<dbReference type="PROSITE" id="PS51192">
    <property type="entry name" value="HELICASE_ATP_BIND_1"/>
    <property type="match status" value="1"/>
</dbReference>
<dbReference type="InterPro" id="IPR049730">
    <property type="entry name" value="SNF2/RAD54-like_C"/>
</dbReference>
<dbReference type="SMART" id="SM00487">
    <property type="entry name" value="DEXDc"/>
    <property type="match status" value="1"/>
</dbReference>
<dbReference type="InterPro" id="IPR000330">
    <property type="entry name" value="SNF2_N"/>
</dbReference>
<dbReference type="GO" id="GO:0008270">
    <property type="term" value="F:zinc ion binding"/>
    <property type="evidence" value="ECO:0007669"/>
    <property type="project" value="UniProtKB-KW"/>
</dbReference>
<dbReference type="InterPro" id="IPR013663">
    <property type="entry name" value="Helicase_SWF/SNF/SWI_bac"/>
</dbReference>
<dbReference type="SUPFAM" id="SSF52540">
    <property type="entry name" value="P-loop containing nucleoside triphosphate hydrolases"/>
    <property type="match status" value="2"/>
</dbReference>
<dbReference type="PROSITE" id="PS50966">
    <property type="entry name" value="ZF_SWIM"/>
    <property type="match status" value="1"/>
</dbReference>
<name>A0A430B1E4_9ENTE</name>
<gene>
    <name evidence="6" type="ORF">CBF29_04090</name>
</gene>
<dbReference type="InterPro" id="IPR014001">
    <property type="entry name" value="Helicase_ATP-bd"/>
</dbReference>
<dbReference type="GO" id="GO:0016787">
    <property type="term" value="F:hydrolase activity"/>
    <property type="evidence" value="ECO:0007669"/>
    <property type="project" value="UniProtKB-KW"/>
</dbReference>
<dbReference type="RefSeq" id="WP_126807627.1">
    <property type="nucleotide sequence ID" value="NZ_NGKA01000004.1"/>
</dbReference>
<feature type="domain" description="Helicase C-terminal" evidence="5">
    <location>
        <begin position="903"/>
        <end position="1059"/>
    </location>
</feature>
<comment type="caution">
    <text evidence="6">The sequence shown here is derived from an EMBL/GenBank/DDBJ whole genome shotgun (WGS) entry which is preliminary data.</text>
</comment>
<evidence type="ECO:0000259" key="5">
    <source>
        <dbReference type="PROSITE" id="PS51194"/>
    </source>
</evidence>
<accession>A0A430B1E4</accession>
<dbReference type="OrthoDB" id="9760715at2"/>
<dbReference type="InterPro" id="IPR001650">
    <property type="entry name" value="Helicase_C-like"/>
</dbReference>
<dbReference type="EMBL" id="NGKA01000004">
    <property type="protein sequence ID" value="RSU14071.1"/>
    <property type="molecule type" value="Genomic_DNA"/>
</dbReference>
<keyword evidence="2" id="KW-0863">Zinc-finger</keyword>
<dbReference type="CDD" id="cd18793">
    <property type="entry name" value="SF2_C_SNF"/>
    <property type="match status" value="1"/>
</dbReference>
<dbReference type="Pfam" id="PF08455">
    <property type="entry name" value="SNF2_assoc"/>
    <property type="match status" value="1"/>
</dbReference>
<reference evidence="6 7" key="1">
    <citation type="submission" date="2017-05" db="EMBL/GenBank/DDBJ databases">
        <title>Vagococcus spp. assemblies.</title>
        <authorList>
            <person name="Gulvik C.A."/>
        </authorList>
    </citation>
    <scope>NUCLEOTIDE SEQUENCE [LARGE SCALE GENOMIC DNA]</scope>
    <source>
        <strain evidence="6 7">CCUG 51432</strain>
    </source>
</reference>
<proteinExistence type="predicted"/>
<dbReference type="Gene3D" id="3.40.50.300">
    <property type="entry name" value="P-loop containing nucleotide triphosphate hydrolases"/>
    <property type="match status" value="1"/>
</dbReference>
<dbReference type="AlphaFoldDB" id="A0A430B1E4"/>
<evidence type="ECO:0000256" key="2">
    <source>
        <dbReference type="PROSITE-ProRule" id="PRU00325"/>
    </source>
</evidence>
<dbReference type="InterPro" id="IPR027417">
    <property type="entry name" value="P-loop_NTPase"/>
</dbReference>
<dbReference type="Pfam" id="PF04434">
    <property type="entry name" value="SWIM"/>
    <property type="match status" value="1"/>
</dbReference>
<keyword evidence="1" id="KW-0378">Hydrolase</keyword>
<feature type="domain" description="SWIM-type" evidence="3">
    <location>
        <begin position="44"/>
        <end position="80"/>
    </location>
</feature>
<dbReference type="Gene3D" id="3.40.50.10810">
    <property type="entry name" value="Tandem AAA-ATPase domain"/>
    <property type="match status" value="1"/>
</dbReference>
<protein>
    <recommendedName>
        <fullName evidence="8">Snf2 family helicase</fullName>
    </recommendedName>
</protein>
<dbReference type="Proteomes" id="UP000287605">
    <property type="component" value="Unassembled WGS sequence"/>
</dbReference>
<evidence type="ECO:0000313" key="6">
    <source>
        <dbReference type="EMBL" id="RSU14071.1"/>
    </source>
</evidence>
<feature type="domain" description="Helicase ATP-binding" evidence="4">
    <location>
        <begin position="630"/>
        <end position="791"/>
    </location>
</feature>
<dbReference type="GO" id="GO:0005524">
    <property type="term" value="F:ATP binding"/>
    <property type="evidence" value="ECO:0007669"/>
    <property type="project" value="InterPro"/>
</dbReference>
<dbReference type="InterPro" id="IPR007527">
    <property type="entry name" value="Znf_SWIM"/>
</dbReference>
<keyword evidence="2" id="KW-0479">Metal-binding</keyword>
<dbReference type="PROSITE" id="PS51194">
    <property type="entry name" value="HELICASE_CTER"/>
    <property type="match status" value="1"/>
</dbReference>
<evidence type="ECO:0000259" key="4">
    <source>
        <dbReference type="PROSITE" id="PS51192"/>
    </source>
</evidence>
<sequence>MKWSIPERIIERGRAYASEGRVVDIRKDEKRVKWHARVLGSQMYYVELDGTPKEEDYCSCPYFKDRGYCKHTVAVELILRDAGYSRVFSKFPVQVEMQDEYQDNIIHHGPTHEEMLLYEAIDLVMMVQAQTKNSNERLQLEFVIQGQDTAHGYYFVDVLSVGLRLGYENGRLYVVRDLQEFFQVFKEQGLYFTAQADYSLRKDNFAAEDFYCLVKLAEAYDHQQFLREDSPKKGPWGKNISLPKELMKELFFLERTVQNVSVVINGKKKKLKGFSANKKPYRFRVLGNHRKLQVLMEEQFEEYYPGYHWFFWQGYFFELPFEAINQFELVYETKKRMPRPALTFSDEAVTDFFNILYPVFKEVGEIELADELFENLVEEPLETLLHLTLNDGRIEGEVKFQYGDVVLPAVQLGDVPGQELMVRKIGEEEEVLQTMRDLSYGFSEGLFYKSLPVAENLYAFFVEELPLLRQLAEVTLDDSLQELYLDGLKARPKIRIDTANSWLDIHFDVSDIDEDEVDEMIRSIYAGKTYHQLKSGQIVSLETEAYREITKSLQTIPEELAFQNGTVRLANYQSILLKNQFASVKDAEFSEDFEKMVSELTKPEKLTDVLPKKVNAVLRPYQEVGFRWLKMMAGYGFGGILADEMGLGKTLQIITYLQEAKEEGRLSQSIVIAPASLVLNWKYEVEKFAPELTTAVISGSAEKRKTLIDEAQAIDVLITSYATFRQDSERYQDHTFDTLVLDEAQMVKNSATKTFQAIKKVSAKQRFALSGTPIENRLEEIWAIFHLIMPGFLPSFKKFQKFSAKEINQWIRPFVLRREKKEVLTELPDKIETLIRSELTKEQKKIYLAQLQDMQHSLSEMDGEAFRQNRMTILAGLTRLRQICCSPALFLPDYHGGSGKQEQLKELIQSALANNRRILLFSQFTSMLSIIEKMLAEMQVETFYLRGSTPIARRQQMVDEFNQGSKDVFLISLKAGGTGLNLTGADTVILYDLWWNPAVEDQAASRAHRLGQKKEVEVWRLIAEGTIEEKMVQLQENKKDLFENILGASASQLTEQDIRDILLQ</sequence>
<evidence type="ECO:0000259" key="3">
    <source>
        <dbReference type="PROSITE" id="PS50966"/>
    </source>
</evidence>
<dbReference type="FunFam" id="3.40.50.300:FF:000533">
    <property type="entry name" value="Helicase, Snf2 family"/>
    <property type="match status" value="1"/>
</dbReference>
<keyword evidence="2" id="KW-0862">Zinc</keyword>
<dbReference type="PANTHER" id="PTHR10799">
    <property type="entry name" value="SNF2/RAD54 HELICASE FAMILY"/>
    <property type="match status" value="1"/>
</dbReference>
<dbReference type="Pfam" id="PF00176">
    <property type="entry name" value="SNF2-rel_dom"/>
    <property type="match status" value="1"/>
</dbReference>
<dbReference type="Pfam" id="PF00271">
    <property type="entry name" value="Helicase_C"/>
    <property type="match status" value="1"/>
</dbReference>